<organism evidence="9 10">
    <name type="scientific">Candidatus Uhrbacteria bacterium RIFCSPHIGHO2_12_FULL_60_25</name>
    <dbReference type="NCBI Taxonomy" id="1802399"/>
    <lineage>
        <taxon>Bacteria</taxon>
        <taxon>Candidatus Uhriibacteriota</taxon>
    </lineage>
</organism>
<dbReference type="InterPro" id="IPR043472">
    <property type="entry name" value="Macro_dom-like"/>
</dbReference>
<comment type="catalytic activity">
    <reaction evidence="1 7">
        <text>Release of an N-terminal amino acid, Xaa-|-Yaa-, in which Xaa is preferably Leu, but may be other amino acids including Pro although not Arg or Lys, and Yaa may be Pro. Amino acid amides and methyl esters are also readily hydrolyzed, but rates on arylamides are exceedingly low.</text>
        <dbReference type="EC" id="3.4.11.1"/>
    </reaction>
</comment>
<proteinExistence type="inferred from homology"/>
<dbReference type="GO" id="GO:0070006">
    <property type="term" value="F:metalloaminopeptidase activity"/>
    <property type="evidence" value="ECO:0007669"/>
    <property type="project" value="InterPro"/>
</dbReference>
<dbReference type="PRINTS" id="PR00481">
    <property type="entry name" value="LAMNOPPTDASE"/>
</dbReference>
<dbReference type="Gene3D" id="3.40.220.10">
    <property type="entry name" value="Leucine Aminopeptidase, subunit E, domain 1"/>
    <property type="match status" value="1"/>
</dbReference>
<evidence type="ECO:0000256" key="2">
    <source>
        <dbReference type="ARBA" id="ARBA00000967"/>
    </source>
</evidence>
<dbReference type="GO" id="GO:0030145">
    <property type="term" value="F:manganese ion binding"/>
    <property type="evidence" value="ECO:0007669"/>
    <property type="project" value="UniProtKB-UniRule"/>
</dbReference>
<feature type="binding site" evidence="7">
    <location>
        <position position="354"/>
    </location>
    <ligand>
        <name>Mn(2+)</name>
        <dbReference type="ChEBI" id="CHEBI:29035"/>
        <label>1</label>
    </ligand>
</feature>
<sequence>MNISMIQGNVLDVRCDLLVVNLFEGVERPGGATGAVDAAMGGALSDLIKRDGFQGKLGERLVFPTFGKLKARKVCVLGLGPRKTFNEDTIRIVGGHIIKASRDAKARKVATILHGAGIGGLDVRAAAQALGEGLRLGAYRFHAYRGTGTKDQADKKDIQDVVIVEAERSKMKDAIQGLDRAQVLSDAAMLARDLVNTPSRDMTPAHLADVARSLATRGSRIRCKVLDREQMEKLGMGAALAVASGSAHPPVGVHLTYTPSRRPKRRVAVIGKAVTFDSGGLNIKPEKGMVTMKIDMAGAASVIGLFKVLPALNLPIEVHGIFLAVENMPSGTAYRPGDVVRAMNGMTIEILNTDAEGRVTLADALSYATKKIKPDIMVDLATLTGAAVVALGEEITALMTNDRRLGKDLLRAASITGEAMWQLPLYGTYDDALKSKIADVNNTGGRDASCIKGGLFLQRFVGATPWAHLDIAGPSYCEKETRPDVPHGGTGVGVRTLAAWLESIK</sequence>
<dbReference type="SUPFAM" id="SSF52949">
    <property type="entry name" value="Macro domain-like"/>
    <property type="match status" value="1"/>
</dbReference>
<dbReference type="InterPro" id="IPR011356">
    <property type="entry name" value="Leucine_aapep/pepB"/>
</dbReference>
<name>A0A1F7UK06_9BACT</name>
<dbReference type="Proteomes" id="UP000176603">
    <property type="component" value="Unassembled WGS sequence"/>
</dbReference>
<feature type="domain" description="Cytosol aminopeptidase" evidence="8">
    <location>
        <begin position="352"/>
        <end position="359"/>
    </location>
</feature>
<keyword evidence="7" id="KW-0963">Cytoplasm</keyword>
<feature type="active site" evidence="7">
    <location>
        <position position="284"/>
    </location>
</feature>
<dbReference type="GO" id="GO:0005737">
    <property type="term" value="C:cytoplasm"/>
    <property type="evidence" value="ECO:0007669"/>
    <property type="project" value="UniProtKB-SubCell"/>
</dbReference>
<feature type="binding site" evidence="7">
    <location>
        <position position="272"/>
    </location>
    <ligand>
        <name>Mn(2+)</name>
        <dbReference type="ChEBI" id="CHEBI:29035"/>
        <label>2</label>
    </ligand>
</feature>
<feature type="binding site" evidence="7">
    <location>
        <position position="295"/>
    </location>
    <ligand>
        <name>Mn(2+)</name>
        <dbReference type="ChEBI" id="CHEBI:29035"/>
        <label>2</label>
    </ligand>
</feature>
<evidence type="ECO:0000256" key="1">
    <source>
        <dbReference type="ARBA" id="ARBA00000135"/>
    </source>
</evidence>
<dbReference type="Gene3D" id="3.40.630.10">
    <property type="entry name" value="Zn peptidases"/>
    <property type="match status" value="1"/>
</dbReference>
<accession>A0A1F7UK06</accession>
<dbReference type="PROSITE" id="PS00631">
    <property type="entry name" value="CYTOSOL_AP"/>
    <property type="match status" value="1"/>
</dbReference>
<dbReference type="EC" id="3.4.11.1" evidence="7"/>
<comment type="subcellular location">
    <subcellularLocation>
        <location evidence="7">Cytoplasm</location>
    </subcellularLocation>
</comment>
<keyword evidence="7" id="KW-0479">Metal-binding</keyword>
<dbReference type="NCBIfam" id="NF002083">
    <property type="entry name" value="PRK00913.3-5"/>
    <property type="match status" value="1"/>
</dbReference>
<evidence type="ECO:0000256" key="7">
    <source>
        <dbReference type="HAMAP-Rule" id="MF_00181"/>
    </source>
</evidence>
<dbReference type="InterPro" id="IPR000819">
    <property type="entry name" value="Peptidase_M17_C"/>
</dbReference>
<comment type="function">
    <text evidence="7">Presumably involved in the processing and regular turnover of intracellular proteins. Catalyzes the removal of unsubstituted N-terminal amino acids from various peptides.</text>
</comment>
<feature type="binding site" evidence="7">
    <location>
        <position position="356"/>
    </location>
    <ligand>
        <name>Mn(2+)</name>
        <dbReference type="ChEBI" id="CHEBI:29035"/>
        <label>1</label>
    </ligand>
</feature>
<dbReference type="SUPFAM" id="SSF53187">
    <property type="entry name" value="Zn-dependent exopeptidases"/>
    <property type="match status" value="1"/>
</dbReference>
<evidence type="ECO:0000256" key="5">
    <source>
        <dbReference type="ARBA" id="ARBA00022670"/>
    </source>
</evidence>
<dbReference type="EC" id="3.4.11.10" evidence="7"/>
<dbReference type="PANTHER" id="PTHR11963">
    <property type="entry name" value="LEUCINE AMINOPEPTIDASE-RELATED"/>
    <property type="match status" value="1"/>
</dbReference>
<protein>
    <recommendedName>
        <fullName evidence="7">Probable cytosol aminopeptidase</fullName>
        <ecNumber evidence="7">3.4.11.1</ecNumber>
    </recommendedName>
    <alternativeName>
        <fullName evidence="7">Leucine aminopeptidase</fullName>
        <shortName evidence="7">LAP</shortName>
        <ecNumber evidence="7">3.4.11.10</ecNumber>
    </alternativeName>
    <alternativeName>
        <fullName evidence="7">Leucyl aminopeptidase</fullName>
    </alternativeName>
</protein>
<dbReference type="GO" id="GO:0006508">
    <property type="term" value="P:proteolysis"/>
    <property type="evidence" value="ECO:0007669"/>
    <property type="project" value="UniProtKB-KW"/>
</dbReference>
<feature type="active site" evidence="7">
    <location>
        <position position="358"/>
    </location>
</feature>
<dbReference type="HAMAP" id="MF_00181">
    <property type="entry name" value="Cytosol_peptidase_M17"/>
    <property type="match status" value="1"/>
</dbReference>
<reference evidence="9 10" key="1">
    <citation type="journal article" date="2016" name="Nat. Commun.">
        <title>Thousands of microbial genomes shed light on interconnected biogeochemical processes in an aquifer system.</title>
        <authorList>
            <person name="Anantharaman K."/>
            <person name="Brown C.T."/>
            <person name="Hug L.A."/>
            <person name="Sharon I."/>
            <person name="Castelle C.J."/>
            <person name="Probst A.J."/>
            <person name="Thomas B.C."/>
            <person name="Singh A."/>
            <person name="Wilkins M.J."/>
            <person name="Karaoz U."/>
            <person name="Brodie E.L."/>
            <person name="Williams K.H."/>
            <person name="Hubbard S.S."/>
            <person name="Banfield J.F."/>
        </authorList>
    </citation>
    <scope>NUCLEOTIDE SEQUENCE [LARGE SCALE GENOMIC DNA]</scope>
</reference>
<dbReference type="InterPro" id="IPR008283">
    <property type="entry name" value="Peptidase_M17_N"/>
</dbReference>
<dbReference type="EMBL" id="MGEH01000027">
    <property type="protein sequence ID" value="OGL78616.1"/>
    <property type="molecule type" value="Genomic_DNA"/>
</dbReference>
<dbReference type="PANTHER" id="PTHR11963:SF23">
    <property type="entry name" value="CYTOSOL AMINOPEPTIDASE"/>
    <property type="match status" value="1"/>
</dbReference>
<keyword evidence="7" id="KW-0464">Manganese</keyword>
<feature type="binding site" evidence="7">
    <location>
        <position position="356"/>
    </location>
    <ligand>
        <name>Mn(2+)</name>
        <dbReference type="ChEBI" id="CHEBI:29035"/>
        <label>2</label>
    </ligand>
</feature>
<keyword evidence="6 7" id="KW-0378">Hydrolase</keyword>
<evidence type="ECO:0000256" key="3">
    <source>
        <dbReference type="ARBA" id="ARBA00009528"/>
    </source>
</evidence>
<comment type="similarity">
    <text evidence="3 7">Belongs to the peptidase M17 family.</text>
</comment>
<dbReference type="AlphaFoldDB" id="A0A1F7UK06"/>
<evidence type="ECO:0000313" key="9">
    <source>
        <dbReference type="EMBL" id="OGL78616.1"/>
    </source>
</evidence>
<evidence type="ECO:0000256" key="6">
    <source>
        <dbReference type="ARBA" id="ARBA00022801"/>
    </source>
</evidence>
<gene>
    <name evidence="7" type="primary">pepA</name>
    <name evidence="9" type="ORF">A3E39_01625</name>
</gene>
<dbReference type="CDD" id="cd00433">
    <property type="entry name" value="Peptidase_M17"/>
    <property type="match status" value="1"/>
</dbReference>
<evidence type="ECO:0000313" key="10">
    <source>
        <dbReference type="Proteomes" id="UP000176603"/>
    </source>
</evidence>
<comment type="cofactor">
    <cofactor evidence="7">
        <name>Mn(2+)</name>
        <dbReference type="ChEBI" id="CHEBI:29035"/>
    </cofactor>
    <text evidence="7">Binds 2 manganese ions per subunit.</text>
</comment>
<dbReference type="InterPro" id="IPR023042">
    <property type="entry name" value="Peptidase_M17_leu_NH2_pept"/>
</dbReference>
<evidence type="ECO:0000256" key="4">
    <source>
        <dbReference type="ARBA" id="ARBA00022438"/>
    </source>
</evidence>
<dbReference type="Pfam" id="PF00883">
    <property type="entry name" value="Peptidase_M17"/>
    <property type="match status" value="1"/>
</dbReference>
<dbReference type="NCBIfam" id="NF002073">
    <property type="entry name" value="PRK00913.1-2"/>
    <property type="match status" value="1"/>
</dbReference>
<comment type="caution">
    <text evidence="9">The sequence shown here is derived from an EMBL/GenBank/DDBJ whole genome shotgun (WGS) entry which is preliminary data.</text>
</comment>
<dbReference type="Pfam" id="PF02789">
    <property type="entry name" value="Peptidase_M17_N"/>
    <property type="match status" value="1"/>
</dbReference>
<dbReference type="NCBIfam" id="NF002074">
    <property type="entry name" value="PRK00913.1-4"/>
    <property type="match status" value="1"/>
</dbReference>
<keyword evidence="4 7" id="KW-0031">Aminopeptidase</keyword>
<feature type="binding site" evidence="7">
    <location>
        <position position="277"/>
    </location>
    <ligand>
        <name>Mn(2+)</name>
        <dbReference type="ChEBI" id="CHEBI:29035"/>
        <label>2</label>
    </ligand>
</feature>
<comment type="catalytic activity">
    <reaction evidence="2 7">
        <text>Release of an N-terminal amino acid, preferentially leucine, but not glutamic or aspartic acids.</text>
        <dbReference type="EC" id="3.4.11.10"/>
    </reaction>
</comment>
<keyword evidence="5 7" id="KW-0645">Protease</keyword>
<evidence type="ECO:0000259" key="8">
    <source>
        <dbReference type="PROSITE" id="PS00631"/>
    </source>
</evidence>
<feature type="binding site" evidence="7">
    <location>
        <position position="277"/>
    </location>
    <ligand>
        <name>Mn(2+)</name>
        <dbReference type="ChEBI" id="CHEBI:29035"/>
        <label>1</label>
    </ligand>
</feature>
<dbReference type="STRING" id="1802399.A3E39_01625"/>